<reference evidence="2 3" key="1">
    <citation type="submission" date="2024-04" db="EMBL/GenBank/DDBJ databases">
        <title>Human intestinal bacterial collection.</title>
        <authorList>
            <person name="Pauvert C."/>
            <person name="Hitch T.C.A."/>
            <person name="Clavel T."/>
        </authorList>
    </citation>
    <scope>NUCLEOTIDE SEQUENCE [LARGE SCALE GENOMIC DNA]</scope>
    <source>
        <strain evidence="2 3">CLA-AA-H174</strain>
    </source>
</reference>
<keyword evidence="1" id="KW-0732">Signal</keyword>
<dbReference type="Proteomes" id="UP001465717">
    <property type="component" value="Unassembled WGS sequence"/>
</dbReference>
<dbReference type="PROSITE" id="PS51257">
    <property type="entry name" value="PROKAR_LIPOPROTEIN"/>
    <property type="match status" value="1"/>
</dbReference>
<evidence type="ECO:0000313" key="3">
    <source>
        <dbReference type="Proteomes" id="UP001465717"/>
    </source>
</evidence>
<dbReference type="EMBL" id="JBBNGE010000016">
    <property type="protein sequence ID" value="MEQ2507907.1"/>
    <property type="molecule type" value="Genomic_DNA"/>
</dbReference>
<feature type="chain" id="PRO_5046277669" evidence="1">
    <location>
        <begin position="23"/>
        <end position="624"/>
    </location>
</feature>
<sequence>MNKRYFSYFMVAMLTMMFFSCSKTENGNVEYIPFQETADGQWGMISLDGKVLFKEEFKNKPTIVRDGRFFVRTKDGVWEMYDATEKPKKIGGDYAHTSGFRNGKALVALKNQPVSIIDTDGRVVKNLDKIDGKQVDGVRAFEGDYAVFMTADSLWGVINQNGDCVVKPEYYSLNDYGDGKFIGVNAKYKKEVKKEQKDKVKISVINPSGQVLFDFSAGKYENMQYQFTDGKLAVSVKKDGKETWGIMNDKGEIIVKPSPKLKNIGTIHGDVFTYNNGDGWGLMNTKGETLVRAKYEFLYYDEDGTLIALVKNGDSYEYKYIDQQDNQIGEDSYVKATLFSMFDGQHALVKPNDKIYSIIDKNGKQLENLPDIVDIGTYEGESYIESDYVDINKMIAGFNISPDGLYGFNYQSTPQQAVNMEVKQDLAIGDKKHKAGTPYWYDFKDNIMLSGQSEGINGWISIQYSGNLSRQTYRTKRVIDYDFGDYYWYHDDKIPTGYVWNKVKPTLFGLTIYNGGRMHGKLRTLFNALSQKVKSWGKVVKENNGAAIVNLNNGKRAIITMEKDKVSVFWGQLKAAKDIDISKYKDACEEDDLNNISYGYLNDLFSDEVAADTAVVESDSTAVE</sequence>
<name>A0ABV1FXM2_9BACT</name>
<accession>A0ABV1FXM2</accession>
<dbReference type="InterPro" id="IPR032774">
    <property type="entry name" value="WG_beta_rep"/>
</dbReference>
<feature type="signal peptide" evidence="1">
    <location>
        <begin position="1"/>
        <end position="22"/>
    </location>
</feature>
<evidence type="ECO:0000313" key="2">
    <source>
        <dbReference type="EMBL" id="MEQ2507907.1"/>
    </source>
</evidence>
<comment type="caution">
    <text evidence="2">The sequence shown here is derived from an EMBL/GenBank/DDBJ whole genome shotgun (WGS) entry which is preliminary data.</text>
</comment>
<evidence type="ECO:0000256" key="1">
    <source>
        <dbReference type="SAM" id="SignalP"/>
    </source>
</evidence>
<protein>
    <submittedName>
        <fullName evidence="2">WG repeat-containing protein</fullName>
    </submittedName>
</protein>
<keyword evidence="3" id="KW-1185">Reference proteome</keyword>
<organism evidence="2 3">
    <name type="scientific">Segatella sinensis</name>
    <dbReference type="NCBI Taxonomy" id="3085167"/>
    <lineage>
        <taxon>Bacteria</taxon>
        <taxon>Pseudomonadati</taxon>
        <taxon>Bacteroidota</taxon>
        <taxon>Bacteroidia</taxon>
        <taxon>Bacteroidales</taxon>
        <taxon>Prevotellaceae</taxon>
        <taxon>Segatella</taxon>
    </lineage>
</organism>
<gene>
    <name evidence="2" type="ORF">AAAT87_06365</name>
</gene>
<dbReference type="PANTHER" id="PTHR37841">
    <property type="entry name" value="GLR2918 PROTEIN"/>
    <property type="match status" value="1"/>
</dbReference>
<dbReference type="Pfam" id="PF14903">
    <property type="entry name" value="WG_beta_rep"/>
    <property type="match status" value="2"/>
</dbReference>
<dbReference type="PANTHER" id="PTHR37841:SF1">
    <property type="entry name" value="DUF3298 DOMAIN-CONTAINING PROTEIN"/>
    <property type="match status" value="1"/>
</dbReference>
<proteinExistence type="predicted"/>
<dbReference type="RefSeq" id="WP_349225962.1">
    <property type="nucleotide sequence ID" value="NZ_JBBNFG020000019.1"/>
</dbReference>